<comment type="caution">
    <text evidence="1">The sequence shown here is derived from an EMBL/GenBank/DDBJ whole genome shotgun (WGS) entry which is preliminary data.</text>
</comment>
<organism evidence="1 2">
    <name type="scientific">Heracleum sosnowskyi</name>
    <dbReference type="NCBI Taxonomy" id="360622"/>
    <lineage>
        <taxon>Eukaryota</taxon>
        <taxon>Viridiplantae</taxon>
        <taxon>Streptophyta</taxon>
        <taxon>Embryophyta</taxon>
        <taxon>Tracheophyta</taxon>
        <taxon>Spermatophyta</taxon>
        <taxon>Magnoliopsida</taxon>
        <taxon>eudicotyledons</taxon>
        <taxon>Gunneridae</taxon>
        <taxon>Pentapetalae</taxon>
        <taxon>asterids</taxon>
        <taxon>campanulids</taxon>
        <taxon>Apiales</taxon>
        <taxon>Apiaceae</taxon>
        <taxon>Apioideae</taxon>
        <taxon>apioid superclade</taxon>
        <taxon>Tordylieae</taxon>
        <taxon>Tordyliinae</taxon>
        <taxon>Heracleum</taxon>
    </lineage>
</organism>
<dbReference type="EMBL" id="JAUIZM010000007">
    <property type="protein sequence ID" value="KAK1372649.1"/>
    <property type="molecule type" value="Genomic_DNA"/>
</dbReference>
<name>A0AAD8MH41_9APIA</name>
<reference evidence="1" key="2">
    <citation type="submission" date="2023-05" db="EMBL/GenBank/DDBJ databases">
        <authorList>
            <person name="Schelkunov M.I."/>
        </authorList>
    </citation>
    <scope>NUCLEOTIDE SEQUENCE</scope>
    <source>
        <strain evidence="1">Hsosn_3</strain>
        <tissue evidence="1">Leaf</tissue>
    </source>
</reference>
<dbReference type="Proteomes" id="UP001237642">
    <property type="component" value="Unassembled WGS sequence"/>
</dbReference>
<protein>
    <submittedName>
        <fullName evidence="1">Uncharacterized protein</fullName>
    </submittedName>
</protein>
<sequence length="198" mass="22510">MIPPMTSLSLRPQNILLEEPLATSSKELVKSQDKHKKVRVESMEMSVKEEHVGGFCDQMLDAHVAGEHNHQANSYRGYSHSGIWQGHEVNPEFVDLLDVIMKKYPKTFEYFTTKSNFCTMELNTLCISVNAFTRTSLVDVDTEMINEYKALFADLQRSFNIEWLTLCKKKTAKIQNAFGTKDKNIHVGCIGGDLLYGL</sequence>
<evidence type="ECO:0000313" key="1">
    <source>
        <dbReference type="EMBL" id="KAK1372649.1"/>
    </source>
</evidence>
<keyword evidence="2" id="KW-1185">Reference proteome</keyword>
<reference evidence="1" key="1">
    <citation type="submission" date="2023-02" db="EMBL/GenBank/DDBJ databases">
        <title>Genome of toxic invasive species Heracleum sosnowskyi carries increased number of genes despite the absence of recent whole-genome duplications.</title>
        <authorList>
            <person name="Schelkunov M."/>
            <person name="Shtratnikova V."/>
            <person name="Makarenko M."/>
            <person name="Klepikova A."/>
            <person name="Omelchenko D."/>
            <person name="Novikova G."/>
            <person name="Obukhova E."/>
            <person name="Bogdanov V."/>
            <person name="Penin A."/>
            <person name="Logacheva M."/>
        </authorList>
    </citation>
    <scope>NUCLEOTIDE SEQUENCE</scope>
    <source>
        <strain evidence="1">Hsosn_3</strain>
        <tissue evidence="1">Leaf</tissue>
    </source>
</reference>
<accession>A0AAD8MH41</accession>
<dbReference type="AlphaFoldDB" id="A0AAD8MH41"/>
<evidence type="ECO:0000313" key="2">
    <source>
        <dbReference type="Proteomes" id="UP001237642"/>
    </source>
</evidence>
<gene>
    <name evidence="1" type="ORF">POM88_028842</name>
</gene>
<proteinExistence type="predicted"/>